<dbReference type="Proteomes" id="UP001377168">
    <property type="component" value="Unassembled WGS sequence"/>
</dbReference>
<comment type="caution">
    <text evidence="1">The sequence shown here is derived from an EMBL/GenBank/DDBJ whole genome shotgun (WGS) entry which is preliminary data.</text>
</comment>
<evidence type="ECO:0000313" key="1">
    <source>
        <dbReference type="EMBL" id="MEJ8639806.1"/>
    </source>
</evidence>
<keyword evidence="2" id="KW-1185">Reference proteome</keyword>
<organism evidence="1 2">
    <name type="scientific">Streptomyces achmelvichensis</name>
    <dbReference type="NCBI Taxonomy" id="3134111"/>
    <lineage>
        <taxon>Bacteria</taxon>
        <taxon>Bacillati</taxon>
        <taxon>Actinomycetota</taxon>
        <taxon>Actinomycetes</taxon>
        <taxon>Kitasatosporales</taxon>
        <taxon>Streptomycetaceae</taxon>
        <taxon>Streptomyces</taxon>
    </lineage>
</organism>
<proteinExistence type="predicted"/>
<name>A0ACC6Q8B7_9ACTN</name>
<evidence type="ECO:0000313" key="2">
    <source>
        <dbReference type="Proteomes" id="UP001377168"/>
    </source>
</evidence>
<sequence length="338" mass="35796">MDFLDGKARAAALAGMPSEVTQTLRYFLSAGGKRVRPLLCLIGWHAGGGTGGDAAPVVRVAASLEMFHAFALVHDDIMDRSDSRRGRPAVHRALAARHSRGRSASDADHIGEGAAILIGDLALAWSDELLYSAGLDPVQLADVLPVVSEMRTEVMYGQYLDLTSGGLPTGDLDRALAISRYKTAKYTIERPLHIGAALAGSSQALREALSAYALPLGEAFQLRDDLLGVFGDPCATGKPRMDDLREGKHTALVALAYQHATTDQRNTLDALLGRRGLTDSDAGSLRRLLVDTGACARVEQLITIRHEQAERALDSAGLSPQVAAALRTAAGGAVVRNS</sequence>
<reference evidence="1" key="1">
    <citation type="submission" date="2024-03" db="EMBL/GenBank/DDBJ databases">
        <title>Novel Streptomyces species of biotechnological and ecological value are a feature of Machair soil.</title>
        <authorList>
            <person name="Prole J.R."/>
            <person name="Goodfellow M."/>
            <person name="Allenby N."/>
            <person name="Ward A.C."/>
        </authorList>
    </citation>
    <scope>NUCLEOTIDE SEQUENCE</scope>
    <source>
        <strain evidence="1">MS2.AVA.5</strain>
    </source>
</reference>
<gene>
    <name evidence="1" type="ORF">WKI67_41440</name>
</gene>
<protein>
    <submittedName>
        <fullName evidence="1">Polyprenyl synthetase family protein</fullName>
    </submittedName>
</protein>
<accession>A0ACC6Q8B7</accession>
<dbReference type="EMBL" id="JBBKAJ010000022">
    <property type="protein sequence ID" value="MEJ8639806.1"/>
    <property type="molecule type" value="Genomic_DNA"/>
</dbReference>